<keyword evidence="2 11" id="KW-0031">Aminopeptidase</keyword>
<evidence type="ECO:0000313" key="15">
    <source>
        <dbReference type="EMBL" id="KAG4419401.1"/>
    </source>
</evidence>
<feature type="domain" description="Aminopeptidase N-like N-terminal" evidence="14">
    <location>
        <begin position="12"/>
        <end position="194"/>
    </location>
</feature>
<dbReference type="InterPro" id="IPR001930">
    <property type="entry name" value="Peptidase_M1"/>
</dbReference>
<feature type="domain" description="ERAP1-like C-terminal" evidence="13">
    <location>
        <begin position="504"/>
        <end position="671"/>
    </location>
</feature>
<comment type="similarity">
    <text evidence="1 11">Belongs to the peptidase M1 family.</text>
</comment>
<dbReference type="Proteomes" id="UP000664132">
    <property type="component" value="Unassembled WGS sequence"/>
</dbReference>
<dbReference type="AlphaFoldDB" id="A0A8H7TH94"/>
<evidence type="ECO:0000256" key="1">
    <source>
        <dbReference type="ARBA" id="ARBA00010136"/>
    </source>
</evidence>
<evidence type="ECO:0000256" key="11">
    <source>
        <dbReference type="RuleBase" id="RU364040"/>
    </source>
</evidence>
<dbReference type="InterPro" id="IPR014782">
    <property type="entry name" value="Peptidase_M1_dom"/>
</dbReference>
<dbReference type="GO" id="GO:0042277">
    <property type="term" value="F:peptide binding"/>
    <property type="evidence" value="ECO:0007669"/>
    <property type="project" value="TreeGrafter"/>
</dbReference>
<feature type="domain" description="Peptidase M1 membrane alanine aminopeptidase" evidence="12">
    <location>
        <begin position="229"/>
        <end position="436"/>
    </location>
</feature>
<dbReference type="GO" id="GO:0008270">
    <property type="term" value="F:zinc ion binding"/>
    <property type="evidence" value="ECO:0007669"/>
    <property type="project" value="UniProtKB-UniRule"/>
</dbReference>
<dbReference type="PRINTS" id="PR00756">
    <property type="entry name" value="ALADIPTASE"/>
</dbReference>
<evidence type="ECO:0000259" key="13">
    <source>
        <dbReference type="Pfam" id="PF11838"/>
    </source>
</evidence>
<dbReference type="GO" id="GO:0005737">
    <property type="term" value="C:cytoplasm"/>
    <property type="evidence" value="ECO:0007669"/>
    <property type="project" value="TreeGrafter"/>
</dbReference>
<feature type="binding site" evidence="9">
    <location>
        <position position="303"/>
    </location>
    <ligand>
        <name>Zn(2+)</name>
        <dbReference type="ChEBI" id="CHEBI:29105"/>
        <note>catalytic</note>
    </ligand>
</feature>
<organism evidence="15 16">
    <name type="scientific">Cadophora malorum</name>
    <dbReference type="NCBI Taxonomy" id="108018"/>
    <lineage>
        <taxon>Eukaryota</taxon>
        <taxon>Fungi</taxon>
        <taxon>Dikarya</taxon>
        <taxon>Ascomycota</taxon>
        <taxon>Pezizomycotina</taxon>
        <taxon>Leotiomycetes</taxon>
        <taxon>Helotiales</taxon>
        <taxon>Ploettnerulaceae</taxon>
        <taxon>Cadophora</taxon>
    </lineage>
</organism>
<reference evidence="15" key="1">
    <citation type="submission" date="2021-02" db="EMBL/GenBank/DDBJ databases">
        <title>Genome sequence Cadophora malorum strain M34.</title>
        <authorList>
            <person name="Stefanovic E."/>
            <person name="Vu D."/>
            <person name="Scully C."/>
            <person name="Dijksterhuis J."/>
            <person name="Roader J."/>
            <person name="Houbraken J."/>
        </authorList>
    </citation>
    <scope>NUCLEOTIDE SEQUENCE</scope>
    <source>
        <strain evidence="15">M34</strain>
    </source>
</reference>
<feature type="active site" description="Proton acceptor" evidence="8">
    <location>
        <position position="300"/>
    </location>
</feature>
<keyword evidence="16" id="KW-1185">Reference proteome</keyword>
<dbReference type="Pfam" id="PF01433">
    <property type="entry name" value="Peptidase_M1"/>
    <property type="match status" value="1"/>
</dbReference>
<feature type="binding site" evidence="9">
    <location>
        <position position="322"/>
    </location>
    <ligand>
        <name>Zn(2+)</name>
        <dbReference type="ChEBI" id="CHEBI:29105"/>
        <note>catalytic</note>
    </ligand>
</feature>
<proteinExistence type="inferred from homology"/>
<dbReference type="PANTHER" id="PTHR11533">
    <property type="entry name" value="PROTEASE M1 ZINC METALLOPROTEASE"/>
    <property type="match status" value="1"/>
</dbReference>
<dbReference type="Pfam" id="PF17900">
    <property type="entry name" value="Peptidase_M1_N"/>
    <property type="match status" value="1"/>
</dbReference>
<comment type="caution">
    <text evidence="15">The sequence shown here is derived from an EMBL/GenBank/DDBJ whole genome shotgun (WGS) entry which is preliminary data.</text>
</comment>
<dbReference type="Gene3D" id="1.25.50.20">
    <property type="match status" value="1"/>
</dbReference>
<keyword evidence="6 9" id="KW-0862">Zinc</keyword>
<dbReference type="Pfam" id="PF11838">
    <property type="entry name" value="ERAP1_C"/>
    <property type="match status" value="1"/>
</dbReference>
<dbReference type="InterPro" id="IPR042097">
    <property type="entry name" value="Aminopeptidase_N-like_N_sf"/>
</dbReference>
<dbReference type="InterPro" id="IPR045357">
    <property type="entry name" value="Aminopeptidase_N-like_N"/>
</dbReference>
<dbReference type="EC" id="3.4.11.-" evidence="11"/>
<accession>A0A8H7TH94</accession>
<evidence type="ECO:0000256" key="7">
    <source>
        <dbReference type="ARBA" id="ARBA00023049"/>
    </source>
</evidence>
<keyword evidence="3 11" id="KW-0645">Protease</keyword>
<name>A0A8H7TH94_9HELO</name>
<dbReference type="EMBL" id="JAFJYH010000106">
    <property type="protein sequence ID" value="KAG4419401.1"/>
    <property type="molecule type" value="Genomic_DNA"/>
</dbReference>
<feature type="binding site" evidence="9">
    <location>
        <position position="299"/>
    </location>
    <ligand>
        <name>Zn(2+)</name>
        <dbReference type="ChEBI" id="CHEBI:29105"/>
        <note>catalytic</note>
    </ligand>
</feature>
<dbReference type="InterPro" id="IPR034016">
    <property type="entry name" value="M1_APN-typ"/>
</dbReference>
<keyword evidence="7 11" id="KW-0482">Metalloprotease</keyword>
<protein>
    <recommendedName>
        <fullName evidence="11">Aminopeptidase</fullName>
        <ecNumber evidence="11">3.4.11.-</ecNumber>
    </recommendedName>
</protein>
<keyword evidence="5 11" id="KW-0378">Hydrolase</keyword>
<dbReference type="InterPro" id="IPR024571">
    <property type="entry name" value="ERAP1-like_C_dom"/>
</dbReference>
<comment type="cofactor">
    <cofactor evidence="9 11">
        <name>Zn(2+)</name>
        <dbReference type="ChEBI" id="CHEBI:29105"/>
    </cofactor>
    <text evidence="9 11">Binds 1 zinc ion per subunit.</text>
</comment>
<evidence type="ECO:0000256" key="5">
    <source>
        <dbReference type="ARBA" id="ARBA00022801"/>
    </source>
</evidence>
<evidence type="ECO:0000256" key="9">
    <source>
        <dbReference type="PIRSR" id="PIRSR634016-3"/>
    </source>
</evidence>
<evidence type="ECO:0000256" key="3">
    <source>
        <dbReference type="ARBA" id="ARBA00022670"/>
    </source>
</evidence>
<dbReference type="GO" id="GO:0006508">
    <property type="term" value="P:proteolysis"/>
    <property type="evidence" value="ECO:0007669"/>
    <property type="project" value="UniProtKB-KW"/>
</dbReference>
<evidence type="ECO:0000259" key="12">
    <source>
        <dbReference type="Pfam" id="PF01433"/>
    </source>
</evidence>
<dbReference type="InterPro" id="IPR027268">
    <property type="entry name" value="Peptidase_M4/M1_CTD_sf"/>
</dbReference>
<evidence type="ECO:0000256" key="2">
    <source>
        <dbReference type="ARBA" id="ARBA00022438"/>
    </source>
</evidence>
<feature type="site" description="Transition state stabilizer" evidence="10">
    <location>
        <position position="377"/>
    </location>
</feature>
<evidence type="ECO:0000256" key="6">
    <source>
        <dbReference type="ARBA" id="ARBA00022833"/>
    </source>
</evidence>
<evidence type="ECO:0000256" key="10">
    <source>
        <dbReference type="PIRSR" id="PIRSR634016-4"/>
    </source>
</evidence>
<evidence type="ECO:0000313" key="16">
    <source>
        <dbReference type="Proteomes" id="UP000664132"/>
    </source>
</evidence>
<dbReference type="OrthoDB" id="10031169at2759"/>
<evidence type="ECO:0000256" key="4">
    <source>
        <dbReference type="ARBA" id="ARBA00022723"/>
    </source>
</evidence>
<dbReference type="GO" id="GO:0043171">
    <property type="term" value="P:peptide catabolic process"/>
    <property type="evidence" value="ECO:0007669"/>
    <property type="project" value="TreeGrafter"/>
</dbReference>
<dbReference type="SUPFAM" id="SSF55486">
    <property type="entry name" value="Metalloproteases ('zincins'), catalytic domain"/>
    <property type="match status" value="1"/>
</dbReference>
<gene>
    <name evidence="15" type="ORF">IFR04_007452</name>
</gene>
<evidence type="ECO:0000259" key="14">
    <source>
        <dbReference type="Pfam" id="PF17900"/>
    </source>
</evidence>
<dbReference type="Gene3D" id="2.60.40.1910">
    <property type="match status" value="1"/>
</dbReference>
<sequence length="848" mass="94875">MESQILSRSVEPEHYDLRIEPYTDTATFSGSVTIEVKVHELTTVIILNAHKLAIRSTALYDNQGDPIKVSDAGGVSTLQTFSIILEQALPPGSRLFVHQTFSGFIDKTGVGLHATEVHGSQMLSTFFEPMHARTVFPCFDEPCFKATFAVTLVVPRHLTYLSNMPIKSQSDSLIAHRDKKTVVFHHTPQIPTYLLAFAVGEFNFLERHDFRIPIRAYAPLNYDIEHCKYALEIASRVLAIYEETFKLDCGLEKLDILAVPGMVGAMENWGLVTVSSAVLFVGPDSSAAEKLSCAQLIAHEIGHQWFGNLVTMSSWENFWLKEALADWAEIMVQERLSDYLPWQDIVLEKMQKALSFDSSRFSHALAGPGTHLDAITYGKGVSVMRMLAGFVGKDAFLQGIRRFLQQNAYGNGDPEDLWEVLSQISGTDIAAAMQIWTDVPGHPVVSIEEDDTEGTITLVQSRFCVRETESTTLYPVNLEILTDKGILRECLDEHTKAIKIPGTFYKLNAGQMGFYRVAYPVSRLEKLGEEVRKGTLPVEDRIGLVCDIAALAFAGNTDLRTSHLLNFLQNFEDEASFLVWKAIIATLREVSKRLLFEDHVIRTAFMEFQRSLIQRCLCRKGNLNENDDIDESRFKALMFGNSGGDEKVVAAAEPTFENFVTGDGKMLDPNFDKLLNKCHTSSGSIRKDIMRSLGYCQNNACIKKTIQLATTSEMIADVGLRPALESLATHRKGIYGLWRFIASGAWSKFPGLTLAKIAPVGELVLDSLAKTEYSEGARKYLENVDSSMLGSDVELCFEGVEVRAAWLEREREDLIGWLREKRYYTHGSAKIWRSLNGARDVLEYLGCL</sequence>
<dbReference type="GO" id="GO:0070006">
    <property type="term" value="F:metalloaminopeptidase activity"/>
    <property type="evidence" value="ECO:0007669"/>
    <property type="project" value="TreeGrafter"/>
</dbReference>
<dbReference type="PANTHER" id="PTHR11533:SF174">
    <property type="entry name" value="PUROMYCIN-SENSITIVE AMINOPEPTIDASE-RELATED"/>
    <property type="match status" value="1"/>
</dbReference>
<dbReference type="CDD" id="cd09601">
    <property type="entry name" value="M1_APN-Q_like"/>
    <property type="match status" value="1"/>
</dbReference>
<keyword evidence="4 9" id="KW-0479">Metal-binding</keyword>
<dbReference type="Gene3D" id="1.10.390.10">
    <property type="entry name" value="Neutral Protease Domain 2"/>
    <property type="match status" value="1"/>
</dbReference>
<dbReference type="Gene3D" id="2.60.40.1730">
    <property type="entry name" value="tricorn interacting facor f3 domain"/>
    <property type="match status" value="1"/>
</dbReference>
<dbReference type="InterPro" id="IPR050344">
    <property type="entry name" value="Peptidase_M1_aminopeptidases"/>
</dbReference>
<dbReference type="GO" id="GO:0016020">
    <property type="term" value="C:membrane"/>
    <property type="evidence" value="ECO:0007669"/>
    <property type="project" value="TreeGrafter"/>
</dbReference>
<dbReference type="SUPFAM" id="SSF63737">
    <property type="entry name" value="Leukotriene A4 hydrolase N-terminal domain"/>
    <property type="match status" value="1"/>
</dbReference>
<evidence type="ECO:0000256" key="8">
    <source>
        <dbReference type="PIRSR" id="PIRSR634016-1"/>
    </source>
</evidence>